<dbReference type="InterPro" id="IPR035919">
    <property type="entry name" value="EAL_sf"/>
</dbReference>
<dbReference type="RefSeq" id="WP_060909236.1">
    <property type="nucleotide sequence ID" value="NZ_JAFCKK010000239.1"/>
</dbReference>
<dbReference type="InterPro" id="IPR011006">
    <property type="entry name" value="CheY-like_superfamily"/>
</dbReference>
<dbReference type="PROSITE" id="PS50883">
    <property type="entry name" value="EAL"/>
    <property type="match status" value="1"/>
</dbReference>
<feature type="domain" description="EAL" evidence="1">
    <location>
        <begin position="147"/>
        <end position="396"/>
    </location>
</feature>
<accession>A0A0E4BNA8</accession>
<evidence type="ECO:0000313" key="3">
    <source>
        <dbReference type="Proteomes" id="UP000063308"/>
    </source>
</evidence>
<dbReference type="PANTHER" id="PTHR33121">
    <property type="entry name" value="CYCLIC DI-GMP PHOSPHODIESTERASE PDEF"/>
    <property type="match status" value="1"/>
</dbReference>
<evidence type="ECO:0000259" key="1">
    <source>
        <dbReference type="PROSITE" id="PS50883"/>
    </source>
</evidence>
<name>A0A0E4BNA8_9BRAD</name>
<reference evidence="2 3" key="1">
    <citation type="submission" date="2014-11" db="EMBL/GenBank/DDBJ databases">
        <title>Symbiosis island explosion on the genome of extra-slow-growing strains of soybean bradyrhizobia with massive insertion sequences.</title>
        <authorList>
            <person name="Iida T."/>
            <person name="Minamisawa K."/>
        </authorList>
    </citation>
    <scope>NUCLEOTIDE SEQUENCE [LARGE SCALE GENOMIC DNA]</scope>
    <source>
        <strain evidence="2 3">NK6</strain>
    </source>
</reference>
<proteinExistence type="predicted"/>
<organism evidence="2 3">
    <name type="scientific">Bradyrhizobium diazoefficiens</name>
    <dbReference type="NCBI Taxonomy" id="1355477"/>
    <lineage>
        <taxon>Bacteria</taxon>
        <taxon>Pseudomonadati</taxon>
        <taxon>Pseudomonadota</taxon>
        <taxon>Alphaproteobacteria</taxon>
        <taxon>Hyphomicrobiales</taxon>
        <taxon>Nitrobacteraceae</taxon>
        <taxon>Bradyrhizobium</taxon>
    </lineage>
</organism>
<dbReference type="Pfam" id="PF00563">
    <property type="entry name" value="EAL"/>
    <property type="match status" value="1"/>
</dbReference>
<gene>
    <name evidence="2" type="ORF">NK6_2887</name>
</gene>
<dbReference type="AlphaFoldDB" id="A0A0E4BNA8"/>
<dbReference type="SMART" id="SM00052">
    <property type="entry name" value="EAL"/>
    <property type="match status" value="1"/>
</dbReference>
<dbReference type="SUPFAM" id="SSF141868">
    <property type="entry name" value="EAL domain-like"/>
    <property type="match status" value="1"/>
</dbReference>
<dbReference type="InterPro" id="IPR001633">
    <property type="entry name" value="EAL_dom"/>
</dbReference>
<dbReference type="Proteomes" id="UP000063308">
    <property type="component" value="Chromosome"/>
</dbReference>
<dbReference type="EMBL" id="AP014685">
    <property type="protein sequence ID" value="BAR56067.1"/>
    <property type="molecule type" value="Genomic_DNA"/>
</dbReference>
<protein>
    <recommendedName>
        <fullName evidence="1">EAL domain-containing protein</fullName>
    </recommendedName>
</protein>
<dbReference type="SUPFAM" id="SSF52172">
    <property type="entry name" value="CheY-like"/>
    <property type="match status" value="1"/>
</dbReference>
<dbReference type="InterPro" id="IPR050706">
    <property type="entry name" value="Cyclic-di-GMP_PDE-like"/>
</dbReference>
<sequence>MNHISHIGQTRAGWFGHRKLTPRACIADSKKHLRTFLAEALEDLGFITSECGQALELDTVLDAERPDLLVLGVSVDGIEVSKILETLVRKDYGGKVLVIGQPDSIIVKAVRQIGDEYGIAMLPALSTPFSAGTLRDSLASLMPLEPAPSPAVDVPEALKASSLELWYQQKLHLRTLVPSGAEALIRMRHPAWGVVPPAYFIPDESDPHFHALSEFVIARAIADWRYLLGQIGPVDLSINLPISFLADDAAVRELCYRIPDHAAFAGLLIEIDSAEVIDNLDLAIDVARRVRLHNIGISIDNVGAKWPSLLGLPNFPFVLVDHQYVTGCADQRLKQTVCRRIVELAHDSGAQVIAQGVETRADFLAAHEMDFDQVQGYLFGKPMGVKKFARSRTHFSEKEPIVLRHGA</sequence>
<evidence type="ECO:0000313" key="2">
    <source>
        <dbReference type="EMBL" id="BAR56067.1"/>
    </source>
</evidence>
<dbReference type="PANTHER" id="PTHR33121:SF70">
    <property type="entry name" value="SIGNALING PROTEIN YKOW"/>
    <property type="match status" value="1"/>
</dbReference>
<dbReference type="Gene3D" id="3.20.20.450">
    <property type="entry name" value="EAL domain"/>
    <property type="match status" value="1"/>
</dbReference>
<dbReference type="GO" id="GO:0071111">
    <property type="term" value="F:cyclic-guanylate-specific phosphodiesterase activity"/>
    <property type="evidence" value="ECO:0007669"/>
    <property type="project" value="InterPro"/>
</dbReference>
<dbReference type="CDD" id="cd01948">
    <property type="entry name" value="EAL"/>
    <property type="match status" value="1"/>
</dbReference>